<sequence length="118" mass="13566">MQFRPISLCNVIYKIIAKVIVGRMSGLLKYCIDEAQWAFIPSRQISDNVLVFYEWDFLAGTMTKLGLHADRVTLVMRFVCSVFYTVGVNDAVSDRFWPSRGLQQCVFFCCVMGVFLPY</sequence>
<dbReference type="OrthoDB" id="1744687at2759"/>
<keyword evidence="1" id="KW-0695">RNA-directed DNA polymerase</keyword>
<keyword evidence="1" id="KW-0808">Transferase</keyword>
<dbReference type="PANTHER" id="PTHR46890:SF48">
    <property type="entry name" value="RNA-DIRECTED DNA POLYMERASE"/>
    <property type="match status" value="1"/>
</dbReference>
<keyword evidence="2" id="KW-1185">Reference proteome</keyword>
<dbReference type="EMBL" id="SMMG02000002">
    <property type="protein sequence ID" value="KAA3483930.1"/>
    <property type="molecule type" value="Genomic_DNA"/>
</dbReference>
<organism evidence="1 2">
    <name type="scientific">Gossypium australe</name>
    <dbReference type="NCBI Taxonomy" id="47621"/>
    <lineage>
        <taxon>Eukaryota</taxon>
        <taxon>Viridiplantae</taxon>
        <taxon>Streptophyta</taxon>
        <taxon>Embryophyta</taxon>
        <taxon>Tracheophyta</taxon>
        <taxon>Spermatophyta</taxon>
        <taxon>Magnoliopsida</taxon>
        <taxon>eudicotyledons</taxon>
        <taxon>Gunneridae</taxon>
        <taxon>Pentapetalae</taxon>
        <taxon>rosids</taxon>
        <taxon>malvids</taxon>
        <taxon>Malvales</taxon>
        <taxon>Malvaceae</taxon>
        <taxon>Malvoideae</taxon>
        <taxon>Gossypium</taxon>
    </lineage>
</organism>
<evidence type="ECO:0000313" key="1">
    <source>
        <dbReference type="EMBL" id="KAA3483930.1"/>
    </source>
</evidence>
<gene>
    <name evidence="1" type="ORF">EPI10_006051</name>
</gene>
<proteinExistence type="predicted"/>
<comment type="caution">
    <text evidence="1">The sequence shown here is derived from an EMBL/GenBank/DDBJ whole genome shotgun (WGS) entry which is preliminary data.</text>
</comment>
<dbReference type="InterPro" id="IPR052343">
    <property type="entry name" value="Retrotransposon-Effector_Assoc"/>
</dbReference>
<accession>A0A5B6WQ34</accession>
<dbReference type="AlphaFoldDB" id="A0A5B6WQ34"/>
<keyword evidence="1" id="KW-0548">Nucleotidyltransferase</keyword>
<dbReference type="GO" id="GO:0003964">
    <property type="term" value="F:RNA-directed DNA polymerase activity"/>
    <property type="evidence" value="ECO:0007669"/>
    <property type="project" value="UniProtKB-KW"/>
</dbReference>
<dbReference type="PANTHER" id="PTHR46890">
    <property type="entry name" value="NON-LTR RETROLELEMENT REVERSE TRANSCRIPTASE-LIKE PROTEIN-RELATED"/>
    <property type="match status" value="1"/>
</dbReference>
<dbReference type="Proteomes" id="UP000325315">
    <property type="component" value="Unassembled WGS sequence"/>
</dbReference>
<evidence type="ECO:0000313" key="2">
    <source>
        <dbReference type="Proteomes" id="UP000325315"/>
    </source>
</evidence>
<protein>
    <submittedName>
        <fullName evidence="1">Reverse transcriptase</fullName>
    </submittedName>
</protein>
<reference evidence="2" key="1">
    <citation type="journal article" date="2019" name="Plant Biotechnol. J.">
        <title>Genome sequencing of the Australian wild diploid species Gossypium australe highlights disease resistance and delayed gland morphogenesis.</title>
        <authorList>
            <person name="Cai Y."/>
            <person name="Cai X."/>
            <person name="Wang Q."/>
            <person name="Wang P."/>
            <person name="Zhang Y."/>
            <person name="Cai C."/>
            <person name="Xu Y."/>
            <person name="Wang K."/>
            <person name="Zhou Z."/>
            <person name="Wang C."/>
            <person name="Geng S."/>
            <person name="Li B."/>
            <person name="Dong Q."/>
            <person name="Hou Y."/>
            <person name="Wang H."/>
            <person name="Ai P."/>
            <person name="Liu Z."/>
            <person name="Yi F."/>
            <person name="Sun M."/>
            <person name="An G."/>
            <person name="Cheng J."/>
            <person name="Zhang Y."/>
            <person name="Shi Q."/>
            <person name="Xie Y."/>
            <person name="Shi X."/>
            <person name="Chang Y."/>
            <person name="Huang F."/>
            <person name="Chen Y."/>
            <person name="Hong S."/>
            <person name="Mi L."/>
            <person name="Sun Q."/>
            <person name="Zhang L."/>
            <person name="Zhou B."/>
            <person name="Peng R."/>
            <person name="Zhang X."/>
            <person name="Liu F."/>
        </authorList>
    </citation>
    <scope>NUCLEOTIDE SEQUENCE [LARGE SCALE GENOMIC DNA]</scope>
    <source>
        <strain evidence="2">cv. PA1801</strain>
    </source>
</reference>
<name>A0A5B6WQ34_9ROSI</name>